<dbReference type="GO" id="GO:0016705">
    <property type="term" value="F:oxidoreductase activity, acting on paired donors, with incorporation or reduction of molecular oxygen"/>
    <property type="evidence" value="ECO:0007669"/>
    <property type="project" value="InterPro"/>
</dbReference>
<dbReference type="SUPFAM" id="SSF48264">
    <property type="entry name" value="Cytochrome P450"/>
    <property type="match status" value="1"/>
</dbReference>
<accession>A0AAP0SA63</accession>
<evidence type="ECO:0000256" key="9">
    <source>
        <dbReference type="ARBA" id="ARBA00023004"/>
    </source>
</evidence>
<keyword evidence="4" id="KW-0349">Heme</keyword>
<dbReference type="InterPro" id="IPR001128">
    <property type="entry name" value="Cyt_P450"/>
</dbReference>
<comment type="cofactor">
    <cofactor evidence="1">
        <name>heme</name>
        <dbReference type="ChEBI" id="CHEBI:30413"/>
    </cofactor>
</comment>
<dbReference type="Pfam" id="PF00067">
    <property type="entry name" value="p450"/>
    <property type="match status" value="2"/>
</dbReference>
<evidence type="ECO:0000256" key="11">
    <source>
        <dbReference type="ARBA" id="ARBA00023136"/>
    </source>
</evidence>
<keyword evidence="5" id="KW-0812">Transmembrane</keyword>
<dbReference type="GO" id="GO:0005506">
    <property type="term" value="F:iron ion binding"/>
    <property type="evidence" value="ECO:0007669"/>
    <property type="project" value="InterPro"/>
</dbReference>
<evidence type="ECO:0000256" key="3">
    <source>
        <dbReference type="ARBA" id="ARBA00010617"/>
    </source>
</evidence>
<evidence type="ECO:0000256" key="2">
    <source>
        <dbReference type="ARBA" id="ARBA00004167"/>
    </source>
</evidence>
<keyword evidence="8" id="KW-0560">Oxidoreductase</keyword>
<evidence type="ECO:0000256" key="5">
    <source>
        <dbReference type="ARBA" id="ARBA00022692"/>
    </source>
</evidence>
<evidence type="ECO:0000313" key="12">
    <source>
        <dbReference type="EMBL" id="KAK9289879.1"/>
    </source>
</evidence>
<dbReference type="EMBL" id="JBBPBK010000002">
    <property type="protein sequence ID" value="KAK9289879.1"/>
    <property type="molecule type" value="Genomic_DNA"/>
</dbReference>
<keyword evidence="7" id="KW-1133">Transmembrane helix</keyword>
<comment type="similarity">
    <text evidence="3">Belongs to the cytochrome P450 family.</text>
</comment>
<dbReference type="PANTHER" id="PTHR47944">
    <property type="entry name" value="CYTOCHROME P450 98A9"/>
    <property type="match status" value="1"/>
</dbReference>
<keyword evidence="9" id="KW-0408">Iron</keyword>
<proteinExistence type="inferred from homology"/>
<evidence type="ECO:0008006" key="14">
    <source>
        <dbReference type="Google" id="ProtNLM"/>
    </source>
</evidence>
<dbReference type="GO" id="GO:0016020">
    <property type="term" value="C:membrane"/>
    <property type="evidence" value="ECO:0007669"/>
    <property type="project" value="UniProtKB-SubCell"/>
</dbReference>
<evidence type="ECO:0000256" key="6">
    <source>
        <dbReference type="ARBA" id="ARBA00022723"/>
    </source>
</evidence>
<comment type="caution">
    <text evidence="12">The sequence shown here is derived from an EMBL/GenBank/DDBJ whole genome shotgun (WGS) entry which is preliminary data.</text>
</comment>
<evidence type="ECO:0000256" key="8">
    <source>
        <dbReference type="ARBA" id="ARBA00023002"/>
    </source>
</evidence>
<dbReference type="InterPro" id="IPR002401">
    <property type="entry name" value="Cyt_P450_E_grp-I"/>
</dbReference>
<dbReference type="Proteomes" id="UP001415857">
    <property type="component" value="Unassembled WGS sequence"/>
</dbReference>
<dbReference type="PANTHER" id="PTHR47944:SF10">
    <property type="entry name" value="CYTOCHROME P450 98A9"/>
    <property type="match status" value="1"/>
</dbReference>
<name>A0AAP0SA63_LIQFO</name>
<keyword evidence="10" id="KW-0503">Monooxygenase</keyword>
<organism evidence="12 13">
    <name type="scientific">Liquidambar formosana</name>
    <name type="common">Formosan gum</name>
    <dbReference type="NCBI Taxonomy" id="63359"/>
    <lineage>
        <taxon>Eukaryota</taxon>
        <taxon>Viridiplantae</taxon>
        <taxon>Streptophyta</taxon>
        <taxon>Embryophyta</taxon>
        <taxon>Tracheophyta</taxon>
        <taxon>Spermatophyta</taxon>
        <taxon>Magnoliopsida</taxon>
        <taxon>eudicotyledons</taxon>
        <taxon>Gunneridae</taxon>
        <taxon>Pentapetalae</taxon>
        <taxon>Saxifragales</taxon>
        <taxon>Altingiaceae</taxon>
        <taxon>Liquidambar</taxon>
    </lineage>
</organism>
<keyword evidence="6" id="KW-0479">Metal-binding</keyword>
<evidence type="ECO:0000256" key="4">
    <source>
        <dbReference type="ARBA" id="ARBA00022617"/>
    </source>
</evidence>
<dbReference type="GO" id="GO:0004497">
    <property type="term" value="F:monooxygenase activity"/>
    <property type="evidence" value="ECO:0007669"/>
    <property type="project" value="UniProtKB-KW"/>
</dbReference>
<evidence type="ECO:0000256" key="1">
    <source>
        <dbReference type="ARBA" id="ARBA00001971"/>
    </source>
</evidence>
<keyword evidence="13" id="KW-1185">Reference proteome</keyword>
<dbReference type="InterPro" id="IPR036396">
    <property type="entry name" value="Cyt_P450_sf"/>
</dbReference>
<dbReference type="PRINTS" id="PR00463">
    <property type="entry name" value="EP450I"/>
</dbReference>
<sequence>MNSEGVMDEQGLEFKAIWAEENRLDIDVSLAIVVHIPWLRWMFEVALTKHWARWDRFSRAIMEEHTQHTLARKRSGNAKQHFMDALLTQQEKYDLSQDTIIGLVWDMVGAGIDTTAISVEWAMAELLKNPRVQDMAQEELDRVIGAERVMTELDSSNLPYLQCVGSMVEVNVWAVARDPTVWRDPLEFRPERFLEEDVDMNGHDFRLPAVCPPKGVKPKEIDMAESPGLVTYMRTPLQAIPTPRLPAELYKRISVDRYDMCVG</sequence>
<dbReference type="GO" id="GO:0020037">
    <property type="term" value="F:heme binding"/>
    <property type="evidence" value="ECO:0007669"/>
    <property type="project" value="InterPro"/>
</dbReference>
<dbReference type="AlphaFoldDB" id="A0AAP0SA63"/>
<reference evidence="12 13" key="1">
    <citation type="journal article" date="2024" name="Plant J.">
        <title>Genome sequences and population genomics reveal climatic adaptation and genomic divergence between two closely related sweetgum species.</title>
        <authorList>
            <person name="Xu W.Q."/>
            <person name="Ren C.Q."/>
            <person name="Zhang X.Y."/>
            <person name="Comes H.P."/>
            <person name="Liu X.H."/>
            <person name="Li Y.G."/>
            <person name="Kettle C.J."/>
            <person name="Jalonen R."/>
            <person name="Gaisberger H."/>
            <person name="Ma Y.Z."/>
            <person name="Qiu Y.X."/>
        </authorList>
    </citation>
    <scope>NUCLEOTIDE SEQUENCE [LARGE SCALE GENOMIC DNA]</scope>
    <source>
        <strain evidence="12">Hangzhou</strain>
    </source>
</reference>
<comment type="subcellular location">
    <subcellularLocation>
        <location evidence="2">Membrane</location>
        <topology evidence="2">Single-pass membrane protein</topology>
    </subcellularLocation>
</comment>
<dbReference type="Gene3D" id="1.10.630.10">
    <property type="entry name" value="Cytochrome P450"/>
    <property type="match status" value="2"/>
</dbReference>
<evidence type="ECO:0000256" key="10">
    <source>
        <dbReference type="ARBA" id="ARBA00023033"/>
    </source>
</evidence>
<protein>
    <recommendedName>
        <fullName evidence="14">Cytochrome P450</fullName>
    </recommendedName>
</protein>
<evidence type="ECO:0000256" key="7">
    <source>
        <dbReference type="ARBA" id="ARBA00022989"/>
    </source>
</evidence>
<keyword evidence="11" id="KW-0472">Membrane</keyword>
<gene>
    <name evidence="12" type="ORF">L1049_008040</name>
</gene>
<evidence type="ECO:0000313" key="13">
    <source>
        <dbReference type="Proteomes" id="UP001415857"/>
    </source>
</evidence>